<evidence type="ECO:0000256" key="2">
    <source>
        <dbReference type="ARBA" id="ARBA00023242"/>
    </source>
</evidence>
<feature type="region of interest" description="Disordered" evidence="3">
    <location>
        <begin position="871"/>
        <end position="892"/>
    </location>
</feature>
<dbReference type="PANTHER" id="PTHR47358:SF2">
    <property type="entry name" value="E3 UBIQUITIN-PROTEIN LIGASE HOS1"/>
    <property type="match status" value="1"/>
</dbReference>
<comment type="subcellular location">
    <subcellularLocation>
        <location evidence="1">Nucleus</location>
    </subcellularLocation>
</comment>
<accession>A0A383W1F2</accession>
<organism evidence="5 6">
    <name type="scientific">Tetradesmus obliquus</name>
    <name type="common">Green alga</name>
    <name type="synonym">Acutodesmus obliquus</name>
    <dbReference type="NCBI Taxonomy" id="3088"/>
    <lineage>
        <taxon>Eukaryota</taxon>
        <taxon>Viridiplantae</taxon>
        <taxon>Chlorophyta</taxon>
        <taxon>core chlorophytes</taxon>
        <taxon>Chlorophyceae</taxon>
        <taxon>CS clade</taxon>
        <taxon>Sphaeropleales</taxon>
        <taxon>Scenedesmaceae</taxon>
        <taxon>Tetradesmus</taxon>
    </lineage>
</organism>
<dbReference type="AlphaFoldDB" id="A0A383W1F2"/>
<sequence length="892" mass="90824">MALRLQQALVDSPLTCLKSESVRSFIGVLAQRFGLQALLDGDLQQQFYGLLTAIFEANLGWFICDYVAIVCNDKDFSSADPEEWQLLQPAAVLGWCTATASELHKRVLGLFQSGASPESIIELAHATKTLLSVAGALQCTLPPGSTSSRSAQELLSTLQLLQQTTQVLGWLEQQQQQRPGQPSLISRSASSSGFLQAGGSQLAGLSCKPCPAHDSLPAWQASLAGKRSAAPRQRLFLDDLADQLLVTSEGQRQLAYPYPDVVGCVEGLFMSGGCGAAAWRAKLALLLYYLLDGGWLASAVAFAHGFQLPLTLVQQWQCHYLMDCALQQPQQGCSSSSSSSSSAALDEACNLLGAVACPSTPFRFVEALLAAGRHTTALAVQRARCATTSSSSGSSANGLQLSLREAQVLLRVQLGCGLLAEAFSKLRRHCSQLHPSKRTSHVRALVQQLAAWATADDQQQQQQSRLQQLLQLPLDADEESALLAWFRGRMAAGQSGGHVLPLYLLQNLWMLDADEESALLGWFRGRLAAGQSGGHVLPLYLLQRGRSLEALAAYAEYKASPGAKADTSASAALLQRQLHTLMSAAAAALPPALRATATAAAGGAATPILAGLAAGAAAAAAAHADSSRGVAAAVSGVPTVVLAQRGVEPAVFLSQLIAAQPDVQCSLAAAGAAAAGDAAADTDMDAGMEASPAAAAPAAAAVGVRSANAALLQGSLFGGEVLAEAGPGSVALENPSTKPQGFAGNGSLQQQGTAAGGNSSEFVPLLFGTPAPAAAAAAFGGRSGIAAAAASGGVGGSLFGGAAAAAADTPGGFAGMSTPGAVLQAPGLFAMSEEEFGRDVLGIGGKAAAATPAATPPPAAATAAAAGGAAYAGGSTAGRRSSKRLKQTPVRR</sequence>
<evidence type="ECO:0000313" key="6">
    <source>
        <dbReference type="Proteomes" id="UP000256970"/>
    </source>
</evidence>
<dbReference type="Proteomes" id="UP000256970">
    <property type="component" value="Unassembled WGS sequence"/>
</dbReference>
<reference evidence="5 6" key="1">
    <citation type="submission" date="2016-10" db="EMBL/GenBank/DDBJ databases">
        <authorList>
            <person name="Cai Z."/>
        </authorList>
    </citation>
    <scope>NUCLEOTIDE SEQUENCE [LARGE SCALE GENOMIC DNA]</scope>
</reference>
<feature type="compositionally biased region" description="Polar residues" evidence="3">
    <location>
        <begin position="746"/>
        <end position="756"/>
    </location>
</feature>
<evidence type="ECO:0000313" key="5">
    <source>
        <dbReference type="EMBL" id="SZX71030.1"/>
    </source>
</evidence>
<feature type="region of interest" description="Disordered" evidence="3">
    <location>
        <begin position="728"/>
        <end position="756"/>
    </location>
</feature>
<evidence type="ECO:0000256" key="1">
    <source>
        <dbReference type="ARBA" id="ARBA00004123"/>
    </source>
</evidence>
<feature type="compositionally biased region" description="Basic residues" evidence="3">
    <location>
        <begin position="880"/>
        <end position="892"/>
    </location>
</feature>
<dbReference type="GO" id="GO:0005634">
    <property type="term" value="C:nucleus"/>
    <property type="evidence" value="ECO:0007669"/>
    <property type="project" value="UniProtKB-SubCell"/>
</dbReference>
<dbReference type="PANTHER" id="PTHR47358">
    <property type="entry name" value="E3 UBIQUITIN-PROTEIN LIGASE HOS1"/>
    <property type="match status" value="1"/>
</dbReference>
<dbReference type="EMBL" id="FNXT01001022">
    <property type="protein sequence ID" value="SZX71030.1"/>
    <property type="molecule type" value="Genomic_DNA"/>
</dbReference>
<evidence type="ECO:0000259" key="4">
    <source>
        <dbReference type="Pfam" id="PF13934"/>
    </source>
</evidence>
<gene>
    <name evidence="5" type="ORF">BQ4739_LOCUS11177</name>
</gene>
<proteinExistence type="predicted"/>
<feature type="domain" description="ELYS-like" evidence="4">
    <location>
        <begin position="234"/>
        <end position="484"/>
    </location>
</feature>
<keyword evidence="2" id="KW-0539">Nucleus</keyword>
<dbReference type="InterPro" id="IPR025151">
    <property type="entry name" value="ELYS_dom"/>
</dbReference>
<keyword evidence="6" id="KW-1185">Reference proteome</keyword>
<dbReference type="GO" id="GO:0004842">
    <property type="term" value="F:ubiquitin-protein transferase activity"/>
    <property type="evidence" value="ECO:0007669"/>
    <property type="project" value="InterPro"/>
</dbReference>
<dbReference type="Pfam" id="PF13934">
    <property type="entry name" value="ELYS"/>
    <property type="match status" value="1"/>
</dbReference>
<evidence type="ECO:0000256" key="3">
    <source>
        <dbReference type="SAM" id="MobiDB-lite"/>
    </source>
</evidence>
<dbReference type="GO" id="GO:0016567">
    <property type="term" value="P:protein ubiquitination"/>
    <property type="evidence" value="ECO:0007669"/>
    <property type="project" value="InterPro"/>
</dbReference>
<name>A0A383W1F2_TETOB</name>
<dbReference type="STRING" id="3088.A0A383W1F2"/>
<protein>
    <recommendedName>
        <fullName evidence="4">ELYS-like domain-containing protein</fullName>
    </recommendedName>
</protein>
<dbReference type="InterPro" id="IPR044718">
    <property type="entry name" value="HOS1"/>
</dbReference>